<evidence type="ECO:0000256" key="5">
    <source>
        <dbReference type="ARBA" id="ARBA00022692"/>
    </source>
</evidence>
<evidence type="ECO:0000256" key="10">
    <source>
        <dbReference type="RuleBase" id="RU362071"/>
    </source>
</evidence>
<evidence type="ECO:0000256" key="6">
    <source>
        <dbReference type="ARBA" id="ARBA00022989"/>
    </source>
</evidence>
<sequence>MARLPAELLVLLLLFARIGTVTMLLPAFSEEAIPGRIRLLLGLGVTLGLYGLVRPRLVPLAEAGGLIAPLSCELLVGLALGLVVRLVFQASAMAGAVISMQIGLTSALVSDPALGGQAPLLARFASLAAAMLCLALDQHHHWIAALLRSYAAFPPGAMPPAADFARLAVTGCGEATALALSMAAPMLLYAMVFNIMLGFAARMAPAIQIFFIAQPLAIMLGLGLLGTVIGAMLTTFANGMAAILAGLGIA</sequence>
<evidence type="ECO:0000313" key="11">
    <source>
        <dbReference type="EMBL" id="USI72005.1"/>
    </source>
</evidence>
<comment type="subcellular location">
    <subcellularLocation>
        <location evidence="10">Cell membrane</location>
        <topology evidence="10">Multi-pass membrane protein</topology>
    </subcellularLocation>
    <subcellularLocation>
        <location evidence="10">Bacterial flagellum basal body</location>
    </subcellularLocation>
</comment>
<dbReference type="Proteomes" id="UP001056937">
    <property type="component" value="Chromosome 1"/>
</dbReference>
<evidence type="ECO:0000313" key="12">
    <source>
        <dbReference type="Proteomes" id="UP001056937"/>
    </source>
</evidence>
<comment type="caution">
    <text evidence="10">Lacks conserved residue(s) required for the propagation of feature annotation.</text>
</comment>
<accession>A0ABY4X574</accession>
<dbReference type="InterPro" id="IPR002010">
    <property type="entry name" value="T3SS_IM_R"/>
</dbReference>
<dbReference type="PANTHER" id="PTHR30065">
    <property type="entry name" value="FLAGELLAR BIOSYNTHETIC PROTEIN FLIR"/>
    <property type="match status" value="1"/>
</dbReference>
<keyword evidence="5 10" id="KW-0812">Transmembrane</keyword>
<keyword evidence="11" id="KW-0969">Cilium</keyword>
<gene>
    <name evidence="11" type="primary">fliR</name>
    <name evidence="11" type="ORF">LHA26_11875</name>
</gene>
<dbReference type="PANTHER" id="PTHR30065:SF8">
    <property type="entry name" value="FLAGELLAR BIOSYNTHETIC PROTEIN FLIR"/>
    <property type="match status" value="1"/>
</dbReference>
<keyword evidence="7 10" id="KW-0472">Membrane</keyword>
<name>A0ABY4X574_9SPHN</name>
<keyword evidence="6 10" id="KW-1133">Transmembrane helix</keyword>
<dbReference type="PRINTS" id="PR00953">
    <property type="entry name" value="TYPE3IMRPROT"/>
</dbReference>
<evidence type="ECO:0000256" key="2">
    <source>
        <dbReference type="ARBA" id="ARBA00009772"/>
    </source>
</evidence>
<feature type="transmembrane region" description="Helical" evidence="10">
    <location>
        <begin position="186"/>
        <end position="204"/>
    </location>
</feature>
<evidence type="ECO:0000256" key="3">
    <source>
        <dbReference type="ARBA" id="ARBA00021717"/>
    </source>
</evidence>
<dbReference type="Pfam" id="PF01311">
    <property type="entry name" value="Bac_export_1"/>
    <property type="match status" value="1"/>
</dbReference>
<feature type="transmembrane region" description="Helical" evidence="10">
    <location>
        <begin position="33"/>
        <end position="53"/>
    </location>
</feature>
<dbReference type="NCBIfam" id="TIGR01400">
    <property type="entry name" value="fliR"/>
    <property type="match status" value="1"/>
</dbReference>
<protein>
    <recommendedName>
        <fullName evidence="3 9">Flagellar biosynthetic protein FliR</fullName>
    </recommendedName>
</protein>
<keyword evidence="12" id="KW-1185">Reference proteome</keyword>
<comment type="function">
    <text evidence="1 10">Role in flagellar biosynthesis.</text>
</comment>
<proteinExistence type="inferred from homology"/>
<comment type="similarity">
    <text evidence="2 10">Belongs to the FliR/MopE/SpaR family.</text>
</comment>
<evidence type="ECO:0000256" key="1">
    <source>
        <dbReference type="ARBA" id="ARBA00002578"/>
    </source>
</evidence>
<evidence type="ECO:0000256" key="8">
    <source>
        <dbReference type="ARBA" id="ARBA00023143"/>
    </source>
</evidence>
<feature type="transmembrane region" description="Helical" evidence="10">
    <location>
        <begin position="65"/>
        <end position="84"/>
    </location>
</feature>
<reference evidence="11" key="1">
    <citation type="journal article" date="2022" name="Toxins">
        <title>Genomic Analysis of Sphingopyxis sp. USTB-05 for Biodegrading Cyanobacterial Hepatotoxins.</title>
        <authorList>
            <person name="Liu C."/>
            <person name="Xu Q."/>
            <person name="Zhao Z."/>
            <person name="Zhang H."/>
            <person name="Liu X."/>
            <person name="Yin C."/>
            <person name="Liu Y."/>
            <person name="Yan H."/>
        </authorList>
    </citation>
    <scope>NUCLEOTIDE SEQUENCE</scope>
    <source>
        <strain evidence="11">NBD5</strain>
    </source>
</reference>
<feature type="transmembrane region" description="Helical" evidence="10">
    <location>
        <begin position="216"/>
        <end position="249"/>
    </location>
</feature>
<evidence type="ECO:0000256" key="7">
    <source>
        <dbReference type="ARBA" id="ARBA00023136"/>
    </source>
</evidence>
<keyword evidence="11" id="KW-0966">Cell projection</keyword>
<dbReference type="EMBL" id="CP084930">
    <property type="protein sequence ID" value="USI72005.1"/>
    <property type="molecule type" value="Genomic_DNA"/>
</dbReference>
<keyword evidence="11" id="KW-0282">Flagellum</keyword>
<organism evidence="11 12">
    <name type="scientific">Sphingomonas morindae</name>
    <dbReference type="NCBI Taxonomy" id="1541170"/>
    <lineage>
        <taxon>Bacteria</taxon>
        <taxon>Pseudomonadati</taxon>
        <taxon>Pseudomonadota</taxon>
        <taxon>Alphaproteobacteria</taxon>
        <taxon>Sphingomonadales</taxon>
        <taxon>Sphingomonadaceae</taxon>
        <taxon>Sphingomonas</taxon>
    </lineage>
</organism>
<dbReference type="InterPro" id="IPR006303">
    <property type="entry name" value="FliR"/>
</dbReference>
<dbReference type="RefSeq" id="WP_252165814.1">
    <property type="nucleotide sequence ID" value="NZ_CP084930.1"/>
</dbReference>
<keyword evidence="8 10" id="KW-0975">Bacterial flagellum</keyword>
<evidence type="ECO:0000256" key="9">
    <source>
        <dbReference type="NCBIfam" id="TIGR01400"/>
    </source>
</evidence>
<evidence type="ECO:0000256" key="4">
    <source>
        <dbReference type="ARBA" id="ARBA00022475"/>
    </source>
</evidence>
<keyword evidence="4 10" id="KW-1003">Cell membrane</keyword>